<comment type="caution">
    <text evidence="2">The sequence shown here is derived from an EMBL/GenBank/DDBJ whole genome shotgun (WGS) entry which is preliminary data.</text>
</comment>
<keyword evidence="1" id="KW-0472">Membrane</keyword>
<keyword evidence="1" id="KW-0812">Transmembrane</keyword>
<organism evidence="2 3">
    <name type="scientific">Candidatus Dojkabacteria bacterium</name>
    <dbReference type="NCBI Taxonomy" id="2099670"/>
    <lineage>
        <taxon>Bacteria</taxon>
        <taxon>Candidatus Dojkabacteria</taxon>
    </lineage>
</organism>
<dbReference type="EMBL" id="RFKV01000044">
    <property type="protein sequence ID" value="RMD77324.1"/>
    <property type="molecule type" value="Genomic_DNA"/>
</dbReference>
<accession>A0A3M0Z0N7</accession>
<keyword evidence="1" id="KW-1133">Transmembrane helix</keyword>
<gene>
    <name evidence="2" type="ORF">D6810_01250</name>
</gene>
<evidence type="ECO:0000313" key="2">
    <source>
        <dbReference type="EMBL" id="RMD77324.1"/>
    </source>
</evidence>
<dbReference type="AlphaFoldDB" id="A0A3M0Z0N7"/>
<feature type="transmembrane region" description="Helical" evidence="1">
    <location>
        <begin position="42"/>
        <end position="60"/>
    </location>
</feature>
<proteinExistence type="predicted"/>
<sequence>MDNNSENEQQSLSPQQNFELNFNDSKSKSLVSEKKSLLFKKALLGATAVFLLFFGVFVLFKITVSLQPNKNINSNGKVEKNVPSSRFQEQVPPLSFSTISFDIGNLKLYRDFSDEYKYLLATSYGQSSIYKASATSVETYFSSGREIVSTEIYPQKLIVYVVKLDKFNQLWIKDLTGQSLLIYTSKENEQIISSQLDFEIQGVYFLTFSDQVVRLKLATSNLDTSEIAILGNLSNRARIVDLDRKILKIKDGRTCYTLALSILRTVETDCESLPLNHIDTMYKVSPNFSNFFSSNDGSSVDRYNKDIKSYVRIYNAPKFQILTINQGFRNSLLLNRYQLSLNTQTNKYTPSWKSFSILKDGVLTDLVTSLPNGNITTQNLFTFLVGSRLYLIDTALAKAYYYETNNPPVSNPISGPVSNPISYNISLNPGWNAVNLINNLQFESITLVDAVYSVL</sequence>
<evidence type="ECO:0000256" key="1">
    <source>
        <dbReference type="SAM" id="Phobius"/>
    </source>
</evidence>
<reference evidence="2 3" key="1">
    <citation type="submission" date="2018-10" db="EMBL/GenBank/DDBJ databases">
        <title>Thermophilic Lithotrophy and Phototrophy in an Intertidal, Iron-rich, Geothermal Spring.</title>
        <authorList>
            <person name="Ward L.M."/>
            <person name="Idei A."/>
            <person name="Nakagawa M."/>
            <person name="Ueno Y."/>
            <person name="Fischer W."/>
            <person name="Mcglynn S.E."/>
        </authorList>
    </citation>
    <scope>NUCLEOTIDE SEQUENCE [LARGE SCALE GENOMIC DNA]</scope>
    <source>
        <strain evidence="2">J137</strain>
    </source>
</reference>
<protein>
    <submittedName>
        <fullName evidence="2">Uncharacterized protein</fullName>
    </submittedName>
</protein>
<evidence type="ECO:0000313" key="3">
    <source>
        <dbReference type="Proteomes" id="UP000269410"/>
    </source>
</evidence>
<name>A0A3M0Z0N7_9BACT</name>
<dbReference type="Proteomes" id="UP000269410">
    <property type="component" value="Unassembled WGS sequence"/>
</dbReference>